<name>A0A2M9A6Q0_9BACT</name>
<dbReference type="EMBL" id="PGEX01000001">
    <property type="protein sequence ID" value="PJJ41297.1"/>
    <property type="molecule type" value="Genomic_DNA"/>
</dbReference>
<proteinExistence type="predicted"/>
<dbReference type="Proteomes" id="UP000231134">
    <property type="component" value="Unassembled WGS sequence"/>
</dbReference>
<dbReference type="Gene3D" id="2.60.450.10">
    <property type="entry name" value="Lipopolysaccharide (LPS) transport protein A like domain"/>
    <property type="match status" value="1"/>
</dbReference>
<evidence type="ECO:0000313" key="3">
    <source>
        <dbReference type="Proteomes" id="UP000231134"/>
    </source>
</evidence>
<dbReference type="OrthoDB" id="9810088at2"/>
<keyword evidence="3" id="KW-1185">Reference proteome</keyword>
<sequence>MTFRILLLAILLGGFWESSIAQSSPLVMRHADSLAVMRKAGFLLLNGHVYFTHDSIAFRTARATWNKHLDKVDCEGSFLFTHPDGYIKANYGSYQRKTEIAIAKGYVEAKDSAGSYAFFGNNLVYNKKKKFLKLTDQPLLHQYQKQKKDTTKIDTTVVRAELITFNQETEFAEAFRNVTITQGEMIVTCDTGYLDKKNNWVALKGSPKFNLEGYELTGDSIYLTIDSEKRTLKSALVIRNAKGKQHEKGKKGKPDHYTEAIGDTLYAEFKNDKIKRLYVNLNARGFFYEADFADYKNQMEGGRLDLSFKNGKLKRALISGDAQSTYFHVMEKKRQIDGRNEATGDTIRIAFADGKVKHLKLAGTKTLASGRYTDLTKQNILPKVVKDSSVKKWTEQSLKKLEKTDKSAPAKKEDTK</sequence>
<dbReference type="AlphaFoldDB" id="A0A2M9A6Q0"/>
<reference evidence="2 3" key="1">
    <citation type="submission" date="2017-11" db="EMBL/GenBank/DDBJ databases">
        <title>Animal gut microbial communities from fecal samples from Wisconsin, USA.</title>
        <authorList>
            <person name="Neumann A."/>
        </authorList>
    </citation>
    <scope>NUCLEOTIDE SEQUENCE [LARGE SCALE GENOMIC DNA]</scope>
    <source>
        <strain evidence="2 3">UWS3</strain>
    </source>
</reference>
<feature type="region of interest" description="Disordered" evidence="1">
    <location>
        <begin position="396"/>
        <end position="416"/>
    </location>
</feature>
<comment type="caution">
    <text evidence="2">The sequence shown here is derived from an EMBL/GenBank/DDBJ whole genome shotgun (WGS) entry which is preliminary data.</text>
</comment>
<gene>
    <name evidence="2" type="ORF">BGX16_1259</name>
</gene>
<organism evidence="2 3">
    <name type="scientific">Hallerella succinigenes</name>
    <dbReference type="NCBI Taxonomy" id="1896222"/>
    <lineage>
        <taxon>Bacteria</taxon>
        <taxon>Pseudomonadati</taxon>
        <taxon>Fibrobacterota</taxon>
        <taxon>Fibrobacteria</taxon>
        <taxon>Fibrobacterales</taxon>
        <taxon>Fibrobacteraceae</taxon>
        <taxon>Hallerella</taxon>
    </lineage>
</organism>
<evidence type="ECO:0008006" key="4">
    <source>
        <dbReference type="Google" id="ProtNLM"/>
    </source>
</evidence>
<evidence type="ECO:0000256" key="1">
    <source>
        <dbReference type="SAM" id="MobiDB-lite"/>
    </source>
</evidence>
<accession>A0A2M9A6Q0</accession>
<evidence type="ECO:0000313" key="2">
    <source>
        <dbReference type="EMBL" id="PJJ41297.1"/>
    </source>
</evidence>
<protein>
    <recommendedName>
        <fullName evidence="4">Organic solvent tolerance-like N-terminal domain-containing protein</fullName>
    </recommendedName>
</protein>
<dbReference type="RefSeq" id="WP_100425286.1">
    <property type="nucleotide sequence ID" value="NZ_PGEX01000001.1"/>
</dbReference>